<dbReference type="PRINTS" id="PR00081">
    <property type="entry name" value="GDHRDH"/>
</dbReference>
<reference evidence="4" key="1">
    <citation type="submission" date="2018-03" db="EMBL/GenBank/DDBJ databases">
        <authorList>
            <person name="Rodrigo-Torres L."/>
            <person name="Arahal R. D."/>
            <person name="Lucena T."/>
        </authorList>
    </citation>
    <scope>NUCLEOTIDE SEQUENCE [LARGE SCALE GENOMIC DNA]</scope>
    <source>
        <strain evidence="4">CECT 8871</strain>
    </source>
</reference>
<dbReference type="OrthoDB" id="9805986at2"/>
<evidence type="ECO:0000313" key="3">
    <source>
        <dbReference type="EMBL" id="SPF80655.1"/>
    </source>
</evidence>
<evidence type="ECO:0000313" key="4">
    <source>
        <dbReference type="Proteomes" id="UP000244904"/>
    </source>
</evidence>
<dbReference type="EMBL" id="OMOJ01000004">
    <property type="protein sequence ID" value="SPF80655.1"/>
    <property type="molecule type" value="Genomic_DNA"/>
</dbReference>
<keyword evidence="2 3" id="KW-0560">Oxidoreductase</keyword>
<dbReference type="Proteomes" id="UP000244904">
    <property type="component" value="Unassembled WGS sequence"/>
</dbReference>
<keyword evidence="4" id="KW-1185">Reference proteome</keyword>
<name>A0A2R8AX79_9RHOB</name>
<comment type="similarity">
    <text evidence="1">Belongs to the short-chain dehydrogenases/reductases (SDR) family.</text>
</comment>
<dbReference type="CDD" id="cd05233">
    <property type="entry name" value="SDR_c"/>
    <property type="match status" value="1"/>
</dbReference>
<dbReference type="EC" id="1.1.1.-" evidence="3"/>
<dbReference type="SUPFAM" id="SSF51735">
    <property type="entry name" value="NAD(P)-binding Rossmann-fold domains"/>
    <property type="match status" value="1"/>
</dbReference>
<evidence type="ECO:0000256" key="2">
    <source>
        <dbReference type="ARBA" id="ARBA00023002"/>
    </source>
</evidence>
<accession>A0A2R8AX79</accession>
<dbReference type="InterPro" id="IPR036291">
    <property type="entry name" value="NAD(P)-bd_dom_sf"/>
</dbReference>
<dbReference type="PRINTS" id="PR00080">
    <property type="entry name" value="SDRFAMILY"/>
</dbReference>
<dbReference type="RefSeq" id="WP_108886494.1">
    <property type="nucleotide sequence ID" value="NZ_OMOJ01000004.1"/>
</dbReference>
<dbReference type="InterPro" id="IPR020904">
    <property type="entry name" value="Sc_DH/Rdtase_CS"/>
</dbReference>
<dbReference type="Pfam" id="PF13561">
    <property type="entry name" value="adh_short_C2"/>
    <property type="match status" value="1"/>
</dbReference>
<sequence>MSATCEDLSGLTVLLTGAAGGIGAAMADRFATAGATLALVDRLDCTDLAAALPGDHRAWQLDLANPDAIAATVPAIGASMGIDILINNAGLGVVAPAHETDVVTWDLTQAINLRAPWLMAAHALPFLKHSGRGRIVNMASQAGIVAIADHAAYGASKAGLIGLTKVMALEWAQFGITANAISPTVVETPMALAGWSGEKGEKAKADIPVGRFAKPAEIAETAAFLCSAQSGIINGENIVADGGFTIR</sequence>
<proteinExistence type="inferred from homology"/>
<dbReference type="PANTHER" id="PTHR42760">
    <property type="entry name" value="SHORT-CHAIN DEHYDROGENASES/REDUCTASES FAMILY MEMBER"/>
    <property type="match status" value="1"/>
</dbReference>
<dbReference type="GO" id="GO:0016616">
    <property type="term" value="F:oxidoreductase activity, acting on the CH-OH group of donors, NAD or NADP as acceptor"/>
    <property type="evidence" value="ECO:0007669"/>
    <property type="project" value="TreeGrafter"/>
</dbReference>
<dbReference type="AlphaFoldDB" id="A0A2R8AX79"/>
<dbReference type="PANTHER" id="PTHR42760:SF115">
    <property type="entry name" value="3-OXOACYL-[ACYL-CARRIER-PROTEIN] REDUCTASE FABG"/>
    <property type="match status" value="1"/>
</dbReference>
<protein>
    <submittedName>
        <fullName evidence="3">D-threitol dehydrogenase</fullName>
        <ecNumber evidence="3">1.1.1.-</ecNumber>
    </submittedName>
</protein>
<dbReference type="InterPro" id="IPR002347">
    <property type="entry name" value="SDR_fam"/>
</dbReference>
<dbReference type="Gene3D" id="3.40.50.720">
    <property type="entry name" value="NAD(P)-binding Rossmann-like Domain"/>
    <property type="match status" value="1"/>
</dbReference>
<evidence type="ECO:0000256" key="1">
    <source>
        <dbReference type="ARBA" id="ARBA00006484"/>
    </source>
</evidence>
<organism evidence="3 4">
    <name type="scientific">Pseudoprimorskyibacter insulae</name>
    <dbReference type="NCBI Taxonomy" id="1695997"/>
    <lineage>
        <taxon>Bacteria</taxon>
        <taxon>Pseudomonadati</taxon>
        <taxon>Pseudomonadota</taxon>
        <taxon>Alphaproteobacteria</taxon>
        <taxon>Rhodobacterales</taxon>
        <taxon>Paracoccaceae</taxon>
        <taxon>Pseudoprimorskyibacter</taxon>
    </lineage>
</organism>
<gene>
    <name evidence="3" type="primary">dthD</name>
    <name evidence="3" type="ORF">PRI8871_02465</name>
</gene>
<dbReference type="PROSITE" id="PS00061">
    <property type="entry name" value="ADH_SHORT"/>
    <property type="match status" value="1"/>
</dbReference>
<dbReference type="FunFam" id="3.40.50.720:FF:000084">
    <property type="entry name" value="Short-chain dehydrogenase reductase"/>
    <property type="match status" value="1"/>
</dbReference>